<dbReference type="Pfam" id="PF14613">
    <property type="entry name" value="HAM1_C"/>
    <property type="match status" value="1"/>
</dbReference>
<proteinExistence type="predicted"/>
<dbReference type="RefSeq" id="XP_016606630.1">
    <property type="nucleotide sequence ID" value="XM_016754488.1"/>
</dbReference>
<dbReference type="EMBL" id="KQ257460">
    <property type="protein sequence ID" value="KNC98590.1"/>
    <property type="molecule type" value="Genomic_DNA"/>
</dbReference>
<name>A0A0L0HAL9_SPIPD</name>
<dbReference type="Pfam" id="PF19343">
    <property type="entry name" value="HAM1_N"/>
    <property type="match status" value="1"/>
</dbReference>
<dbReference type="Proteomes" id="UP000053201">
    <property type="component" value="Unassembled WGS sequence"/>
</dbReference>
<dbReference type="AlphaFoldDB" id="A0A0L0HAL9"/>
<evidence type="ECO:0000313" key="4">
    <source>
        <dbReference type="EMBL" id="KNC98590.1"/>
    </source>
</evidence>
<feature type="domain" description="HAM1-like C-terminal" evidence="2">
    <location>
        <begin position="145"/>
        <end position="209"/>
    </location>
</feature>
<dbReference type="InParanoid" id="A0A0L0HAL9"/>
<dbReference type="InterPro" id="IPR017943">
    <property type="entry name" value="Bactericidal_perm-incr_a/b_dom"/>
</dbReference>
<feature type="region of interest" description="Disordered" evidence="1">
    <location>
        <begin position="232"/>
        <end position="259"/>
    </location>
</feature>
<dbReference type="Gene3D" id="3.15.10.10">
    <property type="entry name" value="Bactericidal permeability-increasing protein, domain 1"/>
    <property type="match status" value="1"/>
</dbReference>
<sequence>MEQVQYIPIPRIEHEDENWHIIVEDLVLESESFLPAMMEIEADQVGIEHWVRSCHVSFDAAAASHNTFRLGLNHRRLQFSRYQIQATVEDIPFYYRKKSGFPKIKDAGVADVAIGGDGITISTRCSLDTDSTERTLVPEDVKIYVDQLKVKLHDTRHDTLYTALSPLLNTLIRNRVIETLETQIRDWIEEVDIYLTRLKIKFMELQSEQLKAQHRGTVSRLLDVVGLGQKGSGVSLKKPEQKALTGPEELTEEARPKRGKVVRPWASETFQLRRV</sequence>
<feature type="domain" description="HAM1-like N-terminal" evidence="3">
    <location>
        <begin position="1"/>
        <end position="126"/>
    </location>
</feature>
<dbReference type="STRING" id="645134.A0A0L0HAL9"/>
<evidence type="ECO:0000259" key="3">
    <source>
        <dbReference type="Pfam" id="PF19343"/>
    </source>
</evidence>
<evidence type="ECO:0000313" key="5">
    <source>
        <dbReference type="Proteomes" id="UP000053201"/>
    </source>
</evidence>
<gene>
    <name evidence="4" type="ORF">SPPG_06275</name>
</gene>
<dbReference type="SUPFAM" id="SSF55394">
    <property type="entry name" value="Bactericidal permeability-increasing protein, BPI"/>
    <property type="match status" value="1"/>
</dbReference>
<protein>
    <submittedName>
        <fullName evidence="4">Uncharacterized protein</fullName>
    </submittedName>
</protein>
<dbReference type="InterPro" id="IPR045967">
    <property type="entry name" value="HAM1-like_N"/>
</dbReference>
<dbReference type="InterPro" id="IPR027842">
    <property type="entry name" value="HAM1-like_C"/>
</dbReference>
<dbReference type="PANTHER" id="PTHR31138">
    <property type="entry name" value="CHROMOSOME 19, WHOLE GENOME SHOTGUN SEQUENCE"/>
    <property type="match status" value="1"/>
</dbReference>
<reference evidence="4 5" key="1">
    <citation type="submission" date="2009-08" db="EMBL/GenBank/DDBJ databases">
        <title>The Genome Sequence of Spizellomyces punctatus strain DAOM BR117.</title>
        <authorList>
            <consortium name="The Broad Institute Genome Sequencing Platform"/>
            <person name="Russ C."/>
            <person name="Cuomo C."/>
            <person name="Shea T."/>
            <person name="Young S.K."/>
            <person name="Zeng Q."/>
            <person name="Koehrsen M."/>
            <person name="Haas B."/>
            <person name="Borodovsky M."/>
            <person name="Guigo R."/>
            <person name="Alvarado L."/>
            <person name="Berlin A."/>
            <person name="Bochicchio J."/>
            <person name="Borenstein D."/>
            <person name="Chapman S."/>
            <person name="Chen Z."/>
            <person name="Engels R."/>
            <person name="Freedman E."/>
            <person name="Gellesch M."/>
            <person name="Goldberg J."/>
            <person name="Griggs A."/>
            <person name="Gujja S."/>
            <person name="Heiman D."/>
            <person name="Hepburn T."/>
            <person name="Howarth C."/>
            <person name="Jen D."/>
            <person name="Larson L."/>
            <person name="Lewis B."/>
            <person name="Mehta T."/>
            <person name="Park D."/>
            <person name="Pearson M."/>
            <person name="Roberts A."/>
            <person name="Saif S."/>
            <person name="Shenoy N."/>
            <person name="Sisk P."/>
            <person name="Stolte C."/>
            <person name="Sykes S."/>
            <person name="Thomson T."/>
            <person name="Walk T."/>
            <person name="White J."/>
            <person name="Yandava C."/>
            <person name="Burger G."/>
            <person name="Gray M.W."/>
            <person name="Holland P.W.H."/>
            <person name="King N."/>
            <person name="Lang F.B.F."/>
            <person name="Roger A.J."/>
            <person name="Ruiz-Trillo I."/>
            <person name="Lander E."/>
            <person name="Nusbaum C."/>
        </authorList>
    </citation>
    <scope>NUCLEOTIDE SEQUENCE [LARGE SCALE GENOMIC DNA]</scope>
    <source>
        <strain evidence="4 5">DAOM BR117</strain>
    </source>
</reference>
<dbReference type="GeneID" id="27689598"/>
<evidence type="ECO:0000256" key="1">
    <source>
        <dbReference type="SAM" id="MobiDB-lite"/>
    </source>
</evidence>
<dbReference type="eggNOG" id="ENOG502QYDH">
    <property type="taxonomic scope" value="Eukaryota"/>
</dbReference>
<accession>A0A0L0HAL9</accession>
<evidence type="ECO:0000259" key="2">
    <source>
        <dbReference type="Pfam" id="PF14613"/>
    </source>
</evidence>
<keyword evidence="5" id="KW-1185">Reference proteome</keyword>
<dbReference type="VEuPathDB" id="FungiDB:SPPG_06275"/>
<dbReference type="PANTHER" id="PTHR31138:SF1">
    <property type="entry name" value="PDZ DOMAIN-CONTAINING PROTEIN"/>
    <property type="match status" value="1"/>
</dbReference>
<dbReference type="GO" id="GO:0008289">
    <property type="term" value="F:lipid binding"/>
    <property type="evidence" value="ECO:0007669"/>
    <property type="project" value="InterPro"/>
</dbReference>
<dbReference type="OrthoDB" id="19394at2759"/>
<organism evidence="4 5">
    <name type="scientific">Spizellomyces punctatus (strain DAOM BR117)</name>
    <dbReference type="NCBI Taxonomy" id="645134"/>
    <lineage>
        <taxon>Eukaryota</taxon>
        <taxon>Fungi</taxon>
        <taxon>Fungi incertae sedis</taxon>
        <taxon>Chytridiomycota</taxon>
        <taxon>Chytridiomycota incertae sedis</taxon>
        <taxon>Chytridiomycetes</taxon>
        <taxon>Spizellomycetales</taxon>
        <taxon>Spizellomycetaceae</taxon>
        <taxon>Spizellomyces</taxon>
    </lineage>
</organism>